<comment type="caution">
    <text evidence="2">The sequence shown here is derived from an EMBL/GenBank/DDBJ whole genome shotgun (WGS) entry which is preliminary data.</text>
</comment>
<dbReference type="AlphaFoldDB" id="A0A3A3FZH6"/>
<keyword evidence="3" id="KW-1185">Reference proteome</keyword>
<evidence type="ECO:0008006" key="4">
    <source>
        <dbReference type="Google" id="ProtNLM"/>
    </source>
</evidence>
<dbReference type="Proteomes" id="UP000266327">
    <property type="component" value="Unassembled WGS sequence"/>
</dbReference>
<evidence type="ECO:0000313" key="2">
    <source>
        <dbReference type="EMBL" id="RJG00775.1"/>
    </source>
</evidence>
<sequence>MTRKLSGRMLAAIAIAVVAVTGACQPSAPPPDLVKSQREALDKAKAVEGLLQQQGRDQKQAVDEAAK</sequence>
<evidence type="ECO:0000256" key="1">
    <source>
        <dbReference type="SAM" id="SignalP"/>
    </source>
</evidence>
<dbReference type="PROSITE" id="PS51257">
    <property type="entry name" value="PROKAR_LIPOPROTEIN"/>
    <property type="match status" value="1"/>
</dbReference>
<feature type="signal peptide" evidence="1">
    <location>
        <begin position="1"/>
        <end position="19"/>
    </location>
</feature>
<gene>
    <name evidence="2" type="ORF">D3878_03560</name>
</gene>
<evidence type="ECO:0000313" key="3">
    <source>
        <dbReference type="Proteomes" id="UP000266327"/>
    </source>
</evidence>
<reference evidence="3" key="1">
    <citation type="submission" date="2018-09" db="EMBL/GenBank/DDBJ databases">
        <authorList>
            <person name="Zhu H."/>
        </authorList>
    </citation>
    <scope>NUCLEOTIDE SEQUENCE [LARGE SCALE GENOMIC DNA]</scope>
    <source>
        <strain evidence="3">K1S02-23</strain>
    </source>
</reference>
<organism evidence="2 3">
    <name type="scientific">Noviherbaspirillum sedimenti</name>
    <dbReference type="NCBI Taxonomy" id="2320865"/>
    <lineage>
        <taxon>Bacteria</taxon>
        <taxon>Pseudomonadati</taxon>
        <taxon>Pseudomonadota</taxon>
        <taxon>Betaproteobacteria</taxon>
        <taxon>Burkholderiales</taxon>
        <taxon>Oxalobacteraceae</taxon>
        <taxon>Noviherbaspirillum</taxon>
    </lineage>
</organism>
<dbReference type="EMBL" id="QYUQ01000002">
    <property type="protein sequence ID" value="RJG00775.1"/>
    <property type="molecule type" value="Genomic_DNA"/>
</dbReference>
<name>A0A3A3FZH6_9BURK</name>
<proteinExistence type="predicted"/>
<keyword evidence="1" id="KW-0732">Signal</keyword>
<protein>
    <recommendedName>
        <fullName evidence="4">Lipoprotein</fullName>
    </recommendedName>
</protein>
<dbReference type="RefSeq" id="WP_147383876.1">
    <property type="nucleotide sequence ID" value="NZ_QYUQ01000002.1"/>
</dbReference>
<accession>A0A3A3FZH6</accession>
<feature type="chain" id="PRO_5017472827" description="Lipoprotein" evidence="1">
    <location>
        <begin position="20"/>
        <end position="67"/>
    </location>
</feature>
<dbReference type="OrthoDB" id="9966474at2"/>